<dbReference type="AlphaFoldDB" id="A0A7H8Q6K8"/>
<reference evidence="9 10" key="1">
    <citation type="submission" date="2020-04" db="EMBL/GenBank/DDBJ databases">
        <authorList>
            <person name="Pajer P."/>
            <person name="Broz P."/>
        </authorList>
    </citation>
    <scope>NUCLEOTIDE SEQUENCE [LARGE SCALE GENOMIC DNA]</scope>
    <source>
        <strain evidence="10">NRL-ATB46093</strain>
    </source>
</reference>
<dbReference type="PANTHER" id="PTHR30237:SF2">
    <property type="entry name" value="MUREIN TETRAPEPTIDE CARBOXYPEPTIDASE"/>
    <property type="match status" value="1"/>
</dbReference>
<dbReference type="InterPro" id="IPR027461">
    <property type="entry name" value="Carboxypeptidase_A_C_sf"/>
</dbReference>
<dbReference type="SUPFAM" id="SSF141986">
    <property type="entry name" value="LD-carboxypeptidase A C-terminal domain-like"/>
    <property type="match status" value="1"/>
</dbReference>
<evidence type="ECO:0000313" key="10">
    <source>
        <dbReference type="Proteomes" id="UP000509222"/>
    </source>
</evidence>
<keyword evidence="2 9" id="KW-0121">Carboxypeptidase</keyword>
<dbReference type="Proteomes" id="UP000509222">
    <property type="component" value="Chromosome"/>
</dbReference>
<name>A0A7H8Q6K8_9BACL</name>
<dbReference type="EMBL" id="CP051177">
    <property type="protein sequence ID" value="QKX49594.1"/>
    <property type="molecule type" value="Genomic_DNA"/>
</dbReference>
<accession>A0A7H8Q6K8</accession>
<feature type="active site" description="Nucleophile" evidence="6">
    <location>
        <position position="110"/>
    </location>
</feature>
<dbReference type="InterPro" id="IPR040921">
    <property type="entry name" value="Peptidase_S66C"/>
</dbReference>
<evidence type="ECO:0000256" key="3">
    <source>
        <dbReference type="ARBA" id="ARBA00022670"/>
    </source>
</evidence>
<feature type="domain" description="LD-carboxypeptidase N-terminal" evidence="7">
    <location>
        <begin position="14"/>
        <end position="130"/>
    </location>
</feature>
<sequence length="307" mass="33641">MRTLPKRLKKGDTVGIISPSSPPNLENLKKALPFLESLGLNIKMGKSVEAKNGHLAGTDDERLADLHAMFEDPEVAGIICAGGGYGAARYTDRIDFQMIKENPKVFWGYSDITFLHTAIGEYAELATFHGPMLASDVGKETFHERSARMFGQLFGPFELFYSEEISPLTALAGGVAQGELVGGNLSLIRSGIGTKFELDVKGKILLIEDIDEEPYQVDELLNHLKMARKFDEAAGIVIGDFKNAEAKNKERSLTLDEVFDDYFKDLKVPVVKGFKIGHCEPHFSVPLGVPARLDADAKTLTILPGVE</sequence>
<keyword evidence="10" id="KW-1185">Reference proteome</keyword>
<dbReference type="PIRSF" id="PIRSF028757">
    <property type="entry name" value="LD-carboxypeptidase"/>
    <property type="match status" value="1"/>
</dbReference>
<dbReference type="GO" id="GO:0008236">
    <property type="term" value="F:serine-type peptidase activity"/>
    <property type="evidence" value="ECO:0007669"/>
    <property type="project" value="UniProtKB-KW"/>
</dbReference>
<dbReference type="GO" id="GO:0004180">
    <property type="term" value="F:carboxypeptidase activity"/>
    <property type="evidence" value="ECO:0007669"/>
    <property type="project" value="UniProtKB-KW"/>
</dbReference>
<dbReference type="InterPro" id="IPR040449">
    <property type="entry name" value="Peptidase_S66_N"/>
</dbReference>
<keyword evidence="5" id="KW-0720">Serine protease</keyword>
<gene>
    <name evidence="9" type="ORF">HF394_02815</name>
</gene>
<feature type="active site" description="Charge relay system" evidence="6">
    <location>
        <position position="278"/>
    </location>
</feature>
<dbReference type="Gene3D" id="3.50.30.60">
    <property type="entry name" value="LD-carboxypeptidase A C-terminal domain-like"/>
    <property type="match status" value="1"/>
</dbReference>
<reference evidence="10" key="2">
    <citation type="submission" date="2020-06" db="EMBL/GenBank/DDBJ databases">
        <title>Isolation of Planomicrobium glaciei.</title>
        <authorList>
            <person name="Malisova L."/>
            <person name="Safrankova R."/>
            <person name="Jakubu V."/>
            <person name="Spanelova P."/>
        </authorList>
    </citation>
    <scope>NUCLEOTIDE SEQUENCE [LARGE SCALE GENOMIC DNA]</scope>
    <source>
        <strain evidence="10">NRL-ATB46093</strain>
    </source>
</reference>
<evidence type="ECO:0000259" key="8">
    <source>
        <dbReference type="Pfam" id="PF17676"/>
    </source>
</evidence>
<evidence type="ECO:0000313" key="9">
    <source>
        <dbReference type="EMBL" id="QKX49594.1"/>
    </source>
</evidence>
<proteinExistence type="inferred from homology"/>
<dbReference type="GO" id="GO:0006508">
    <property type="term" value="P:proteolysis"/>
    <property type="evidence" value="ECO:0007669"/>
    <property type="project" value="UniProtKB-KW"/>
</dbReference>
<dbReference type="InterPro" id="IPR029062">
    <property type="entry name" value="Class_I_gatase-like"/>
</dbReference>
<organism evidence="9 10">
    <name type="scientific">Planococcus glaciei</name>
    <dbReference type="NCBI Taxonomy" id="459472"/>
    <lineage>
        <taxon>Bacteria</taxon>
        <taxon>Bacillati</taxon>
        <taxon>Bacillota</taxon>
        <taxon>Bacilli</taxon>
        <taxon>Bacillales</taxon>
        <taxon>Caryophanaceae</taxon>
        <taxon>Planococcus</taxon>
    </lineage>
</organism>
<evidence type="ECO:0000256" key="2">
    <source>
        <dbReference type="ARBA" id="ARBA00022645"/>
    </source>
</evidence>
<keyword evidence="3" id="KW-0645">Protease</keyword>
<protein>
    <submittedName>
        <fullName evidence="9">LD-carboxypeptidase</fullName>
    </submittedName>
</protein>
<evidence type="ECO:0000256" key="5">
    <source>
        <dbReference type="ARBA" id="ARBA00022825"/>
    </source>
</evidence>
<evidence type="ECO:0000256" key="1">
    <source>
        <dbReference type="ARBA" id="ARBA00010233"/>
    </source>
</evidence>
<dbReference type="InterPro" id="IPR003507">
    <property type="entry name" value="S66_fam"/>
</dbReference>
<feature type="domain" description="LD-carboxypeptidase C-terminal" evidence="8">
    <location>
        <begin position="177"/>
        <end position="293"/>
    </location>
</feature>
<feature type="active site" description="Charge relay system" evidence="6">
    <location>
        <position position="208"/>
    </location>
</feature>
<dbReference type="SUPFAM" id="SSF52317">
    <property type="entry name" value="Class I glutamine amidotransferase-like"/>
    <property type="match status" value="1"/>
</dbReference>
<dbReference type="PANTHER" id="PTHR30237">
    <property type="entry name" value="MURAMOYLTETRAPEPTIDE CARBOXYPEPTIDASE"/>
    <property type="match status" value="1"/>
</dbReference>
<evidence type="ECO:0000256" key="6">
    <source>
        <dbReference type="PIRSR" id="PIRSR028757-1"/>
    </source>
</evidence>
<dbReference type="CDD" id="cd07025">
    <property type="entry name" value="Peptidase_S66"/>
    <property type="match status" value="1"/>
</dbReference>
<dbReference type="InterPro" id="IPR027478">
    <property type="entry name" value="LdcA_N"/>
</dbReference>
<dbReference type="Pfam" id="PF17676">
    <property type="entry name" value="Peptidase_S66C"/>
    <property type="match status" value="1"/>
</dbReference>
<evidence type="ECO:0000256" key="4">
    <source>
        <dbReference type="ARBA" id="ARBA00022801"/>
    </source>
</evidence>
<dbReference type="RefSeq" id="WP_036809841.1">
    <property type="nucleotide sequence ID" value="NZ_CP051177.1"/>
</dbReference>
<keyword evidence="4" id="KW-0378">Hydrolase</keyword>
<dbReference type="Gene3D" id="3.40.50.10740">
    <property type="entry name" value="Class I glutamine amidotransferase-like"/>
    <property type="match status" value="1"/>
</dbReference>
<dbReference type="Pfam" id="PF02016">
    <property type="entry name" value="Peptidase_S66"/>
    <property type="match status" value="1"/>
</dbReference>
<comment type="similarity">
    <text evidence="1">Belongs to the peptidase S66 family.</text>
</comment>
<evidence type="ECO:0000259" key="7">
    <source>
        <dbReference type="Pfam" id="PF02016"/>
    </source>
</evidence>